<dbReference type="PANTHER" id="PTHR13696:SF96">
    <property type="entry name" value="COBQ_COBB_MIND_PARA NUCLEOTIDE BINDING DOMAIN-CONTAINING PROTEIN"/>
    <property type="match status" value="1"/>
</dbReference>
<dbReference type="EMBL" id="FNEJ01000037">
    <property type="protein sequence ID" value="SDJ49902.1"/>
    <property type="molecule type" value="Genomic_DNA"/>
</dbReference>
<name>A0A1G8U7W7_9RHOB</name>
<accession>A0A1G8U7W7</accession>
<dbReference type="InterPro" id="IPR027417">
    <property type="entry name" value="P-loop_NTPase"/>
</dbReference>
<sequence length="220" mass="23820">MKTIAIAMQKGGVGKSTLTRSLAVAATDAGLNVLVLDMDAQQSTAQWAERRSAELPLVRFVTEIDLPKVLKQADEAGCDLVLIDTPPARSTEAPAAVEFADLVLVPCSPDIEAYEQLPRTARLARTTGKPAAAVLTLAQPNSRTEEEITREIFANLHLPMAPAVIHRFKVHRDASREGLSAQELEPESKAAQEIAALWSWVCAELQLDTSAPVHKKKARV</sequence>
<dbReference type="InterPro" id="IPR002586">
    <property type="entry name" value="CobQ/CobB/MinD/ParA_Nub-bd_dom"/>
</dbReference>
<dbReference type="SUPFAM" id="SSF52540">
    <property type="entry name" value="P-loop containing nucleoside triphosphate hydrolases"/>
    <property type="match status" value="1"/>
</dbReference>
<dbReference type="CDD" id="cd02042">
    <property type="entry name" value="ParAB_family"/>
    <property type="match status" value="1"/>
</dbReference>
<dbReference type="RefSeq" id="WP_089852097.1">
    <property type="nucleotide sequence ID" value="NZ_FNEJ01000037.1"/>
</dbReference>
<protein>
    <submittedName>
        <fullName evidence="2">Chromosome partitioning protein</fullName>
    </submittedName>
</protein>
<gene>
    <name evidence="2" type="ORF">SAMN04487993_103714</name>
</gene>
<reference evidence="2 3" key="1">
    <citation type="submission" date="2016-10" db="EMBL/GenBank/DDBJ databases">
        <authorList>
            <person name="de Groot N.N."/>
        </authorList>
    </citation>
    <scope>NUCLEOTIDE SEQUENCE [LARGE SCALE GENOMIC DNA]</scope>
    <source>
        <strain evidence="2 3">DSM 26424</strain>
    </source>
</reference>
<dbReference type="STRING" id="555512.SAMN04487993_103714"/>
<evidence type="ECO:0000313" key="2">
    <source>
        <dbReference type="EMBL" id="SDJ49902.1"/>
    </source>
</evidence>
<proteinExistence type="predicted"/>
<dbReference type="InterPro" id="IPR050678">
    <property type="entry name" value="DNA_Partitioning_ATPase"/>
</dbReference>
<dbReference type="PIRSF" id="PIRSF009320">
    <property type="entry name" value="Nuc_binding_HP_1000"/>
    <property type="match status" value="1"/>
</dbReference>
<organism evidence="2 3">
    <name type="scientific">Salipiger marinus</name>
    <dbReference type="NCBI Taxonomy" id="555512"/>
    <lineage>
        <taxon>Bacteria</taxon>
        <taxon>Pseudomonadati</taxon>
        <taxon>Pseudomonadota</taxon>
        <taxon>Alphaproteobacteria</taxon>
        <taxon>Rhodobacterales</taxon>
        <taxon>Roseobacteraceae</taxon>
        <taxon>Salipiger</taxon>
    </lineage>
</organism>
<dbReference type="PANTHER" id="PTHR13696">
    <property type="entry name" value="P-LOOP CONTAINING NUCLEOSIDE TRIPHOSPHATE HYDROLASE"/>
    <property type="match status" value="1"/>
</dbReference>
<dbReference type="OrthoDB" id="9804460at2"/>
<evidence type="ECO:0000313" key="3">
    <source>
        <dbReference type="Proteomes" id="UP000199093"/>
    </source>
</evidence>
<feature type="domain" description="CobQ/CobB/MinD/ParA nucleotide binding" evidence="1">
    <location>
        <begin position="4"/>
        <end position="167"/>
    </location>
</feature>
<dbReference type="Pfam" id="PF01656">
    <property type="entry name" value="CbiA"/>
    <property type="match status" value="1"/>
</dbReference>
<dbReference type="AlphaFoldDB" id="A0A1G8U7W7"/>
<dbReference type="Gene3D" id="3.40.50.300">
    <property type="entry name" value="P-loop containing nucleotide triphosphate hydrolases"/>
    <property type="match status" value="1"/>
</dbReference>
<keyword evidence="3" id="KW-1185">Reference proteome</keyword>
<evidence type="ECO:0000259" key="1">
    <source>
        <dbReference type="Pfam" id="PF01656"/>
    </source>
</evidence>
<dbReference type="Proteomes" id="UP000199093">
    <property type="component" value="Unassembled WGS sequence"/>
</dbReference>